<evidence type="ECO:0000313" key="6">
    <source>
        <dbReference type="EMBL" id="KAI1864160.1"/>
    </source>
</evidence>
<dbReference type="EMBL" id="JAFIMR010000024">
    <property type="protein sequence ID" value="KAI1864160.1"/>
    <property type="molecule type" value="Genomic_DNA"/>
</dbReference>
<dbReference type="Proteomes" id="UP000829685">
    <property type="component" value="Unassembled WGS sequence"/>
</dbReference>
<dbReference type="Pfam" id="PF00025">
    <property type="entry name" value="Arf"/>
    <property type="match status" value="1"/>
</dbReference>
<feature type="binding site" evidence="4">
    <location>
        <position position="66"/>
    </location>
    <ligand>
        <name>Mg(2+)</name>
        <dbReference type="ChEBI" id="CHEBI:18420"/>
    </ligand>
</feature>
<evidence type="ECO:0000256" key="1">
    <source>
        <dbReference type="ARBA" id="ARBA00022741"/>
    </source>
</evidence>
<dbReference type="PROSITE" id="PS51417">
    <property type="entry name" value="ARF"/>
    <property type="match status" value="1"/>
</dbReference>
<dbReference type="AlphaFoldDB" id="A0A9P9WHN3"/>
<keyword evidence="4" id="KW-0479">Metal-binding</keyword>
<dbReference type="Gene3D" id="3.40.50.300">
    <property type="entry name" value="P-loop containing nucleotide triphosphate hydrolases"/>
    <property type="match status" value="1"/>
</dbReference>
<dbReference type="PRINTS" id="PR00449">
    <property type="entry name" value="RASTRNSFRMNG"/>
</dbReference>
<dbReference type="SUPFAM" id="SSF52540">
    <property type="entry name" value="P-loop containing nucleoside triphosphate hydrolases"/>
    <property type="match status" value="1"/>
</dbReference>
<keyword evidence="2 3" id="KW-0342">GTP-binding</keyword>
<evidence type="ECO:0000313" key="7">
    <source>
        <dbReference type="Proteomes" id="UP000829685"/>
    </source>
</evidence>
<feature type="binding site" evidence="3">
    <location>
        <position position="109"/>
    </location>
    <ligand>
        <name>GTP</name>
        <dbReference type="ChEBI" id="CHEBI:37565"/>
    </ligand>
</feature>
<evidence type="ECO:0000256" key="2">
    <source>
        <dbReference type="ARBA" id="ARBA00023134"/>
    </source>
</evidence>
<dbReference type="InterPro" id="IPR027417">
    <property type="entry name" value="P-loop_NTPase"/>
</dbReference>
<dbReference type="GO" id="GO:0005525">
    <property type="term" value="F:GTP binding"/>
    <property type="evidence" value="ECO:0007669"/>
    <property type="project" value="UniProtKB-KW"/>
</dbReference>
<gene>
    <name evidence="6" type="ORF">JX265_008531</name>
</gene>
<keyword evidence="4" id="KW-0460">Magnesium</keyword>
<dbReference type="GO" id="GO:0003924">
    <property type="term" value="F:GTPase activity"/>
    <property type="evidence" value="ECO:0007669"/>
    <property type="project" value="InterPro"/>
</dbReference>
<evidence type="ECO:0000256" key="5">
    <source>
        <dbReference type="SAM" id="MobiDB-lite"/>
    </source>
</evidence>
<dbReference type="SMART" id="SM00178">
    <property type="entry name" value="SAR"/>
    <property type="match status" value="1"/>
</dbReference>
<dbReference type="PANTHER" id="PTHR11711">
    <property type="entry name" value="ADP RIBOSYLATION FACTOR-RELATED"/>
    <property type="match status" value="1"/>
</dbReference>
<protein>
    <recommendedName>
        <fullName evidence="8">ADP-ribosylation factor</fullName>
    </recommendedName>
</protein>
<name>A0A9P9WHN3_9PEZI</name>
<dbReference type="InterPro" id="IPR024156">
    <property type="entry name" value="Small_GTPase_ARF"/>
</dbReference>
<feature type="region of interest" description="Disordered" evidence="5">
    <location>
        <begin position="235"/>
        <end position="255"/>
    </location>
</feature>
<dbReference type="InterPro" id="IPR006689">
    <property type="entry name" value="Small_GTPase_ARF/SAR"/>
</dbReference>
<proteinExistence type="predicted"/>
<evidence type="ECO:0000256" key="4">
    <source>
        <dbReference type="PIRSR" id="PIRSR606689-2"/>
    </source>
</evidence>
<accession>A0A9P9WHN3</accession>
<organism evidence="6 7">
    <name type="scientific">Neoarthrinium moseri</name>
    <dbReference type="NCBI Taxonomy" id="1658444"/>
    <lineage>
        <taxon>Eukaryota</taxon>
        <taxon>Fungi</taxon>
        <taxon>Dikarya</taxon>
        <taxon>Ascomycota</taxon>
        <taxon>Pezizomycotina</taxon>
        <taxon>Sordariomycetes</taxon>
        <taxon>Xylariomycetidae</taxon>
        <taxon>Amphisphaeriales</taxon>
        <taxon>Apiosporaceae</taxon>
        <taxon>Neoarthrinium</taxon>
    </lineage>
</organism>
<keyword evidence="7" id="KW-1185">Reference proteome</keyword>
<dbReference type="SMART" id="SM00177">
    <property type="entry name" value="ARF"/>
    <property type="match status" value="1"/>
</dbReference>
<feature type="binding site" evidence="3">
    <location>
        <begin position="59"/>
        <end position="66"/>
    </location>
    <ligand>
        <name>GTP</name>
        <dbReference type="ChEBI" id="CHEBI:37565"/>
    </ligand>
</feature>
<sequence length="255" mass="28524">MTQLDELMKNSLATIQDLTQSRSVIGQIRDTLIVHGLWASATPVSRLFDRMSCEIMLTGLDAAGKTTLLEKYMSQSSGTNIVAAIPLIGLHVEGVRCGSTLFYGMDIGGGRRKFHMKLERRFFQACDAAVMIIDCWDRDRLPEAEEELLRIVLAPEGLKHGAPLLILVNKQRLQRNPHSQPTLHKPISCWEVEHHIGKSLDQWHYKFVETDAITGDGIVDAFKWLQSALKGRAEDALQKETGSPVDEKQQHVSLA</sequence>
<reference evidence="6" key="1">
    <citation type="submission" date="2021-03" db="EMBL/GenBank/DDBJ databases">
        <title>Revisited historic fungal species revealed as producer of novel bioactive compounds through whole genome sequencing and comparative genomics.</title>
        <authorList>
            <person name="Vignolle G.A."/>
            <person name="Hochenegger N."/>
            <person name="Mach R.L."/>
            <person name="Mach-Aigner A.R."/>
            <person name="Javad Rahimi M."/>
            <person name="Salim K.A."/>
            <person name="Chan C.M."/>
            <person name="Lim L.B.L."/>
            <person name="Cai F."/>
            <person name="Druzhinina I.S."/>
            <person name="U'Ren J.M."/>
            <person name="Derntl C."/>
        </authorList>
    </citation>
    <scope>NUCLEOTIDE SEQUENCE</scope>
    <source>
        <strain evidence="6">TUCIM 5799</strain>
    </source>
</reference>
<dbReference type="GO" id="GO:0046872">
    <property type="term" value="F:metal ion binding"/>
    <property type="evidence" value="ECO:0007669"/>
    <property type="project" value="UniProtKB-KW"/>
</dbReference>
<comment type="caution">
    <text evidence="6">The sequence shown here is derived from an EMBL/GenBank/DDBJ whole genome shotgun (WGS) entry which is preliminary data.</text>
</comment>
<evidence type="ECO:0000256" key="3">
    <source>
        <dbReference type="PIRSR" id="PIRSR606689-1"/>
    </source>
</evidence>
<keyword evidence="1 3" id="KW-0547">Nucleotide-binding</keyword>
<feature type="compositionally biased region" description="Basic and acidic residues" evidence="5">
    <location>
        <begin position="245"/>
        <end position="255"/>
    </location>
</feature>
<evidence type="ECO:0008006" key="8">
    <source>
        <dbReference type="Google" id="ProtNLM"/>
    </source>
</evidence>